<evidence type="ECO:0008006" key="4">
    <source>
        <dbReference type="Google" id="ProtNLM"/>
    </source>
</evidence>
<reference evidence="2 3" key="1">
    <citation type="journal article" date="2019" name="Nat. Ecol. Evol.">
        <title>Megaphylogeny resolves global patterns of mushroom evolution.</title>
        <authorList>
            <person name="Varga T."/>
            <person name="Krizsan K."/>
            <person name="Foldi C."/>
            <person name="Dima B."/>
            <person name="Sanchez-Garcia M."/>
            <person name="Sanchez-Ramirez S."/>
            <person name="Szollosi G.J."/>
            <person name="Szarkandi J.G."/>
            <person name="Papp V."/>
            <person name="Albert L."/>
            <person name="Andreopoulos W."/>
            <person name="Angelini C."/>
            <person name="Antonin V."/>
            <person name="Barry K.W."/>
            <person name="Bougher N.L."/>
            <person name="Buchanan P."/>
            <person name="Buyck B."/>
            <person name="Bense V."/>
            <person name="Catcheside P."/>
            <person name="Chovatia M."/>
            <person name="Cooper J."/>
            <person name="Damon W."/>
            <person name="Desjardin D."/>
            <person name="Finy P."/>
            <person name="Geml J."/>
            <person name="Haridas S."/>
            <person name="Hughes K."/>
            <person name="Justo A."/>
            <person name="Karasinski D."/>
            <person name="Kautmanova I."/>
            <person name="Kiss B."/>
            <person name="Kocsube S."/>
            <person name="Kotiranta H."/>
            <person name="LaButti K.M."/>
            <person name="Lechner B.E."/>
            <person name="Liimatainen K."/>
            <person name="Lipzen A."/>
            <person name="Lukacs Z."/>
            <person name="Mihaltcheva S."/>
            <person name="Morgado L.N."/>
            <person name="Niskanen T."/>
            <person name="Noordeloos M.E."/>
            <person name="Ohm R.A."/>
            <person name="Ortiz-Santana B."/>
            <person name="Ovrebo C."/>
            <person name="Racz N."/>
            <person name="Riley R."/>
            <person name="Savchenko A."/>
            <person name="Shiryaev A."/>
            <person name="Soop K."/>
            <person name="Spirin V."/>
            <person name="Szebenyi C."/>
            <person name="Tomsovsky M."/>
            <person name="Tulloss R.E."/>
            <person name="Uehling J."/>
            <person name="Grigoriev I.V."/>
            <person name="Vagvolgyi C."/>
            <person name="Papp T."/>
            <person name="Martin F.M."/>
            <person name="Miettinen O."/>
            <person name="Hibbett D.S."/>
            <person name="Nagy L.G."/>
        </authorList>
    </citation>
    <scope>NUCLEOTIDE SEQUENCE [LARGE SCALE GENOMIC DNA]</scope>
    <source>
        <strain evidence="2 3">FP101781</strain>
    </source>
</reference>
<evidence type="ECO:0000256" key="1">
    <source>
        <dbReference type="SAM" id="MobiDB-lite"/>
    </source>
</evidence>
<dbReference type="OrthoDB" id="3048530at2759"/>
<dbReference type="AlphaFoldDB" id="A0A4Y7SU07"/>
<dbReference type="SUPFAM" id="SSF50630">
    <property type="entry name" value="Acid proteases"/>
    <property type="match status" value="1"/>
</dbReference>
<dbReference type="STRING" id="71717.A0A4Y7SU07"/>
<organism evidence="2 3">
    <name type="scientific">Coprinellus micaceus</name>
    <name type="common">Glistening ink-cap mushroom</name>
    <name type="synonym">Coprinus micaceus</name>
    <dbReference type="NCBI Taxonomy" id="71717"/>
    <lineage>
        <taxon>Eukaryota</taxon>
        <taxon>Fungi</taxon>
        <taxon>Dikarya</taxon>
        <taxon>Basidiomycota</taxon>
        <taxon>Agaricomycotina</taxon>
        <taxon>Agaricomycetes</taxon>
        <taxon>Agaricomycetidae</taxon>
        <taxon>Agaricales</taxon>
        <taxon>Agaricineae</taxon>
        <taxon>Psathyrellaceae</taxon>
        <taxon>Coprinellus</taxon>
    </lineage>
</organism>
<sequence length="323" mass="36177">MYKGGPLKTACEDGGRERDPIPNVEKRTPAFKRQAPIEEEESARRILEELLNAKFTTSLKDLASISPQAREYLCKMITKKKVAIEPKTSDLEYQLLALIDLMTAEKQDRVLQMSYLDVDELPAAQFFVSAGLEGVPDGSLVARDPVEQYLNSLDEGEEPRPLVVARESVALRTVYPKINGPQKAEVLLDTGSQICSMDSDVVRNLGLTWDPDIVINLQSTNRTIEKTLGLARNMEFDFGGVIGYLQLHIIRRLAYQVLLGRPFDVTVSSEVANKTNGDQTITIRDPNTGKKMTLPTYPRGKPPLGVQKELQDFQERSFRALRI</sequence>
<feature type="region of interest" description="Disordered" evidence="1">
    <location>
        <begin position="1"/>
        <end position="23"/>
    </location>
</feature>
<dbReference type="Gene3D" id="2.40.70.10">
    <property type="entry name" value="Acid Proteases"/>
    <property type="match status" value="1"/>
</dbReference>
<name>A0A4Y7SU07_COPMI</name>
<comment type="caution">
    <text evidence="2">The sequence shown here is derived from an EMBL/GenBank/DDBJ whole genome shotgun (WGS) entry which is preliminary data.</text>
</comment>
<evidence type="ECO:0000313" key="2">
    <source>
        <dbReference type="EMBL" id="TEB25340.1"/>
    </source>
</evidence>
<accession>A0A4Y7SU07</accession>
<dbReference type="Proteomes" id="UP000298030">
    <property type="component" value="Unassembled WGS sequence"/>
</dbReference>
<proteinExistence type="predicted"/>
<gene>
    <name evidence="2" type="ORF">FA13DRAFT_1637495</name>
</gene>
<dbReference type="InterPro" id="IPR021109">
    <property type="entry name" value="Peptidase_aspartic_dom_sf"/>
</dbReference>
<protein>
    <recommendedName>
        <fullName evidence="4">Peptidase A2 domain-containing protein</fullName>
    </recommendedName>
</protein>
<dbReference type="EMBL" id="QPFP01000057">
    <property type="protein sequence ID" value="TEB25340.1"/>
    <property type="molecule type" value="Genomic_DNA"/>
</dbReference>
<keyword evidence="3" id="KW-1185">Reference proteome</keyword>
<evidence type="ECO:0000313" key="3">
    <source>
        <dbReference type="Proteomes" id="UP000298030"/>
    </source>
</evidence>
<feature type="compositionally biased region" description="Basic and acidic residues" evidence="1">
    <location>
        <begin position="10"/>
        <end position="23"/>
    </location>
</feature>
<dbReference type="CDD" id="cd00303">
    <property type="entry name" value="retropepsin_like"/>
    <property type="match status" value="1"/>
</dbReference>